<sequence>MQSGACPANLNAAMAPPRADIPPLREAFQQFMRLLRLIRPYWGALAKGMALGLVLGVFGMVTPYLSKLLIDEVYPTRSVSLMQVLVAGIMAVSVAQAVMGAIRGYFSNYTTSHLGNATSLLFFNHLQHLPVRFFDEHRVGEIMSRFGDVRSSLTTVSRVFETLFVNGAYLVLVPPFLFLLQWKLAIVALITIPATVLLTTISARVMRRYWKKSAEAYAELGAFQVEVLSHIRSLKAMAREHYVYSHAETQMRGALAVQLKAGGYGQFFNAINSVIRAGGTALYTWYAWKLIISQELTLGSYIAFSAYIGYLYNPMAQITGLFGEFQQSAVSLGRMFEYLDKPTEQDPATAYVAPEPIRHFLEGDIRMRDLGFGYSAEKQVLHDIDMHFPPGMITAVVGHSGVGKSSVLRLLTRMEEPTSGQVFFDGIPAQSIPLPDLRRQISVVWQEFSMLQGTIWDNLTLGAENPAKSAVDDAVRLCRLEPLIRGLPEGYDTPVGEWGSTLSGGQRQRLSLARALIRDTKVLLLDEATSNIDMATETEILRDLFARLEGKTVIFVTHRVATASLADQIIVMDAGRVAGTGAHADLVRDCEPYRVLLGLDTPADDGRRLRAVAPAAS</sequence>
<feature type="domain" description="ABC transmembrane type-1" evidence="11">
    <location>
        <begin position="48"/>
        <end position="327"/>
    </location>
</feature>
<feature type="domain" description="ABC transporter" evidence="10">
    <location>
        <begin position="365"/>
        <end position="599"/>
    </location>
</feature>
<keyword evidence="8 9" id="KW-0472">Membrane</keyword>
<evidence type="ECO:0000256" key="7">
    <source>
        <dbReference type="ARBA" id="ARBA00022989"/>
    </source>
</evidence>
<dbReference type="Proteomes" id="UP000582837">
    <property type="component" value="Unassembled WGS sequence"/>
</dbReference>
<dbReference type="CDD" id="cd07346">
    <property type="entry name" value="ABC_6TM_exporters"/>
    <property type="match status" value="1"/>
</dbReference>
<dbReference type="PANTHER" id="PTHR43394:SF1">
    <property type="entry name" value="ATP-BINDING CASSETTE SUB-FAMILY B MEMBER 10, MITOCHONDRIAL"/>
    <property type="match status" value="1"/>
</dbReference>
<evidence type="ECO:0000259" key="11">
    <source>
        <dbReference type="PROSITE" id="PS50929"/>
    </source>
</evidence>
<accession>A0A841GZ53</accession>
<dbReference type="SUPFAM" id="SSF90123">
    <property type="entry name" value="ABC transporter transmembrane region"/>
    <property type="match status" value="1"/>
</dbReference>
<evidence type="ECO:0000256" key="4">
    <source>
        <dbReference type="ARBA" id="ARBA00022692"/>
    </source>
</evidence>
<evidence type="ECO:0000313" key="13">
    <source>
        <dbReference type="Proteomes" id="UP000582837"/>
    </source>
</evidence>
<keyword evidence="13" id="KW-1185">Reference proteome</keyword>
<comment type="subcellular location">
    <subcellularLocation>
        <location evidence="1">Cell membrane</location>
        <topology evidence="1">Multi-pass membrane protein</topology>
    </subcellularLocation>
</comment>
<evidence type="ECO:0000256" key="1">
    <source>
        <dbReference type="ARBA" id="ARBA00004651"/>
    </source>
</evidence>
<dbReference type="GO" id="GO:0015421">
    <property type="term" value="F:ABC-type oligopeptide transporter activity"/>
    <property type="evidence" value="ECO:0007669"/>
    <property type="project" value="TreeGrafter"/>
</dbReference>
<dbReference type="SMART" id="SM00382">
    <property type="entry name" value="AAA"/>
    <property type="match status" value="1"/>
</dbReference>
<dbReference type="InterPro" id="IPR036640">
    <property type="entry name" value="ABC1_TM_sf"/>
</dbReference>
<dbReference type="FunFam" id="3.40.50.300:FF:000221">
    <property type="entry name" value="Multidrug ABC transporter ATP-binding protein"/>
    <property type="match status" value="1"/>
</dbReference>
<reference evidence="12 13" key="1">
    <citation type="submission" date="2020-08" db="EMBL/GenBank/DDBJ databases">
        <title>Genomic Encyclopedia of Type Strains, Phase IV (KMG-IV): sequencing the most valuable type-strain genomes for metagenomic binning, comparative biology and taxonomic classification.</title>
        <authorList>
            <person name="Goeker M."/>
        </authorList>
    </citation>
    <scope>NUCLEOTIDE SEQUENCE [LARGE SCALE GENOMIC DNA]</scope>
    <source>
        <strain evidence="12 13">DSM 29007</strain>
    </source>
</reference>
<evidence type="ECO:0000313" key="12">
    <source>
        <dbReference type="EMBL" id="MBB6071033.1"/>
    </source>
</evidence>
<dbReference type="InterPro" id="IPR027417">
    <property type="entry name" value="P-loop_NTPase"/>
</dbReference>
<feature type="transmembrane region" description="Helical" evidence="9">
    <location>
        <begin position="41"/>
        <end position="61"/>
    </location>
</feature>
<feature type="transmembrane region" description="Helical" evidence="9">
    <location>
        <begin position="184"/>
        <end position="203"/>
    </location>
</feature>
<dbReference type="InterPro" id="IPR039421">
    <property type="entry name" value="Type_1_exporter"/>
</dbReference>
<dbReference type="PANTHER" id="PTHR43394">
    <property type="entry name" value="ATP-DEPENDENT PERMEASE MDL1, MITOCHONDRIAL"/>
    <property type="match status" value="1"/>
</dbReference>
<keyword evidence="6" id="KW-0067">ATP-binding</keyword>
<dbReference type="InterPro" id="IPR017871">
    <property type="entry name" value="ABC_transporter-like_CS"/>
</dbReference>
<evidence type="ECO:0000259" key="10">
    <source>
        <dbReference type="PROSITE" id="PS50893"/>
    </source>
</evidence>
<dbReference type="SUPFAM" id="SSF52540">
    <property type="entry name" value="P-loop containing nucleoside triphosphate hydrolases"/>
    <property type="match status" value="1"/>
</dbReference>
<dbReference type="PROSITE" id="PS00211">
    <property type="entry name" value="ABC_TRANSPORTER_1"/>
    <property type="match status" value="1"/>
</dbReference>
<dbReference type="GO" id="GO:0005524">
    <property type="term" value="F:ATP binding"/>
    <property type="evidence" value="ECO:0007669"/>
    <property type="project" value="UniProtKB-KW"/>
</dbReference>
<dbReference type="GO" id="GO:0016887">
    <property type="term" value="F:ATP hydrolysis activity"/>
    <property type="evidence" value="ECO:0007669"/>
    <property type="project" value="InterPro"/>
</dbReference>
<dbReference type="PROSITE" id="PS50893">
    <property type="entry name" value="ABC_TRANSPORTER_2"/>
    <property type="match status" value="1"/>
</dbReference>
<evidence type="ECO:0000256" key="3">
    <source>
        <dbReference type="ARBA" id="ARBA00022475"/>
    </source>
</evidence>
<keyword evidence="3" id="KW-1003">Cell membrane</keyword>
<proteinExistence type="predicted"/>
<comment type="caution">
    <text evidence="12">The sequence shown here is derived from an EMBL/GenBank/DDBJ whole genome shotgun (WGS) entry which is preliminary data.</text>
</comment>
<dbReference type="RefSeq" id="WP_170033528.1">
    <property type="nucleotide sequence ID" value="NZ_JABDTL010000001.1"/>
</dbReference>
<dbReference type="Pfam" id="PF00005">
    <property type="entry name" value="ABC_tran"/>
    <property type="match status" value="1"/>
</dbReference>
<gene>
    <name evidence="12" type="ORF">HNQ61_002655</name>
</gene>
<dbReference type="Pfam" id="PF00664">
    <property type="entry name" value="ABC_membrane"/>
    <property type="match status" value="1"/>
</dbReference>
<keyword evidence="2" id="KW-0813">Transport</keyword>
<feature type="transmembrane region" description="Helical" evidence="9">
    <location>
        <begin position="81"/>
        <end position="102"/>
    </location>
</feature>
<dbReference type="GO" id="GO:0005886">
    <property type="term" value="C:plasma membrane"/>
    <property type="evidence" value="ECO:0007669"/>
    <property type="project" value="UniProtKB-SubCell"/>
</dbReference>
<evidence type="ECO:0000256" key="9">
    <source>
        <dbReference type="SAM" id="Phobius"/>
    </source>
</evidence>
<dbReference type="Gene3D" id="1.20.1560.10">
    <property type="entry name" value="ABC transporter type 1, transmembrane domain"/>
    <property type="match status" value="1"/>
</dbReference>
<keyword evidence="4 9" id="KW-0812">Transmembrane</keyword>
<dbReference type="Gene3D" id="3.40.50.300">
    <property type="entry name" value="P-loop containing nucleotide triphosphate hydrolases"/>
    <property type="match status" value="1"/>
</dbReference>
<dbReference type="EMBL" id="JACHIA010000006">
    <property type="protein sequence ID" value="MBB6071033.1"/>
    <property type="molecule type" value="Genomic_DNA"/>
</dbReference>
<evidence type="ECO:0000256" key="6">
    <source>
        <dbReference type="ARBA" id="ARBA00022840"/>
    </source>
</evidence>
<dbReference type="InterPro" id="IPR003593">
    <property type="entry name" value="AAA+_ATPase"/>
</dbReference>
<dbReference type="PROSITE" id="PS50929">
    <property type="entry name" value="ABC_TM1F"/>
    <property type="match status" value="1"/>
</dbReference>
<evidence type="ECO:0000256" key="8">
    <source>
        <dbReference type="ARBA" id="ARBA00023136"/>
    </source>
</evidence>
<keyword evidence="7 9" id="KW-1133">Transmembrane helix</keyword>
<dbReference type="InterPro" id="IPR003439">
    <property type="entry name" value="ABC_transporter-like_ATP-bd"/>
</dbReference>
<dbReference type="InterPro" id="IPR011527">
    <property type="entry name" value="ABC1_TM_dom"/>
</dbReference>
<name>A0A841GZ53_9BACT</name>
<evidence type="ECO:0000256" key="5">
    <source>
        <dbReference type="ARBA" id="ARBA00022741"/>
    </source>
</evidence>
<feature type="transmembrane region" description="Helical" evidence="9">
    <location>
        <begin position="159"/>
        <end position="178"/>
    </location>
</feature>
<dbReference type="AlphaFoldDB" id="A0A841GZ53"/>
<organism evidence="12 13">
    <name type="scientific">Longimicrobium terrae</name>
    <dbReference type="NCBI Taxonomy" id="1639882"/>
    <lineage>
        <taxon>Bacteria</taxon>
        <taxon>Pseudomonadati</taxon>
        <taxon>Gemmatimonadota</taxon>
        <taxon>Longimicrobiia</taxon>
        <taxon>Longimicrobiales</taxon>
        <taxon>Longimicrobiaceae</taxon>
        <taxon>Longimicrobium</taxon>
    </lineage>
</organism>
<protein>
    <submittedName>
        <fullName evidence="12">ABC-type bacteriocin/lantibiotic exporter with double-glycine peptidase domain</fullName>
    </submittedName>
</protein>
<keyword evidence="5" id="KW-0547">Nucleotide-binding</keyword>
<evidence type="ECO:0000256" key="2">
    <source>
        <dbReference type="ARBA" id="ARBA00022448"/>
    </source>
</evidence>